<comment type="caution">
    <text evidence="4">The sequence shown here is derived from an EMBL/GenBank/DDBJ whole genome shotgun (WGS) entry which is preliminary data.</text>
</comment>
<protein>
    <submittedName>
        <fullName evidence="4">Methyltransferase domain-containing protein</fullName>
    </submittedName>
</protein>
<dbReference type="Pfam" id="PF13847">
    <property type="entry name" value="Methyltransf_31"/>
    <property type="match status" value="1"/>
</dbReference>
<dbReference type="GO" id="GO:0032259">
    <property type="term" value="P:methylation"/>
    <property type="evidence" value="ECO:0007669"/>
    <property type="project" value="UniProtKB-KW"/>
</dbReference>
<keyword evidence="2 4" id="KW-0808">Transferase</keyword>
<dbReference type="AlphaFoldDB" id="A0A7X1Z6F5"/>
<dbReference type="GO" id="GO:0008757">
    <property type="term" value="F:S-adenosylmethionine-dependent methyltransferase activity"/>
    <property type="evidence" value="ECO:0007669"/>
    <property type="project" value="InterPro"/>
</dbReference>
<feature type="domain" description="Methyltransferase" evidence="3">
    <location>
        <begin position="47"/>
        <end position="148"/>
    </location>
</feature>
<evidence type="ECO:0000259" key="3">
    <source>
        <dbReference type="Pfam" id="PF13847"/>
    </source>
</evidence>
<evidence type="ECO:0000313" key="5">
    <source>
        <dbReference type="Proteomes" id="UP000439550"/>
    </source>
</evidence>
<dbReference type="PANTHER" id="PTHR44942:SF4">
    <property type="entry name" value="METHYLTRANSFERASE TYPE 11 DOMAIN-CONTAINING PROTEIN"/>
    <property type="match status" value="1"/>
</dbReference>
<evidence type="ECO:0000256" key="1">
    <source>
        <dbReference type="ARBA" id="ARBA00022603"/>
    </source>
</evidence>
<dbReference type="InterPro" id="IPR025714">
    <property type="entry name" value="Methyltranfer_dom"/>
</dbReference>
<evidence type="ECO:0000313" key="4">
    <source>
        <dbReference type="EMBL" id="MQW38429.1"/>
    </source>
</evidence>
<sequence length="208" mass="24487">MGHHHHNHELESKVYYDHIAQRFNHSWDGFLSQFFKKEIVKKLQWKKTDSILDVGCANGTLLSMLHETRDFNGFGLDISPEMIKIAQQNHPDFNFQVGSAQALPYENQQFDLVICSASFHHFPNPLTFLEEAKRVLKDNGRLVIAEIRIPLYDVRTIYNRYITAKSKEGDVKVYGQHELIKLFEASDFDIVIHHNHYQIQYYELKKLR</sequence>
<dbReference type="Proteomes" id="UP000439550">
    <property type="component" value="Unassembled WGS sequence"/>
</dbReference>
<dbReference type="InterPro" id="IPR029063">
    <property type="entry name" value="SAM-dependent_MTases_sf"/>
</dbReference>
<dbReference type="EMBL" id="WITJ01000001">
    <property type="protein sequence ID" value="MQW38429.1"/>
    <property type="molecule type" value="Genomic_DNA"/>
</dbReference>
<dbReference type="Gene3D" id="3.40.50.150">
    <property type="entry name" value="Vaccinia Virus protein VP39"/>
    <property type="match status" value="1"/>
</dbReference>
<gene>
    <name evidence="4" type="ORF">GHI93_00500</name>
</gene>
<proteinExistence type="predicted"/>
<keyword evidence="1 4" id="KW-0489">Methyltransferase</keyword>
<accession>A0A7X1Z6F5</accession>
<dbReference type="SUPFAM" id="SSF53335">
    <property type="entry name" value="S-adenosyl-L-methionine-dependent methyltransferases"/>
    <property type="match status" value="1"/>
</dbReference>
<organism evidence="4 5">
    <name type="scientific">Lactococcus hircilactis</name>
    <dbReference type="NCBI Taxonomy" id="1494462"/>
    <lineage>
        <taxon>Bacteria</taxon>
        <taxon>Bacillati</taxon>
        <taxon>Bacillota</taxon>
        <taxon>Bacilli</taxon>
        <taxon>Lactobacillales</taxon>
        <taxon>Streptococcaceae</taxon>
        <taxon>Lactococcus</taxon>
    </lineage>
</organism>
<dbReference type="CDD" id="cd02440">
    <property type="entry name" value="AdoMet_MTases"/>
    <property type="match status" value="1"/>
</dbReference>
<evidence type="ECO:0000256" key="2">
    <source>
        <dbReference type="ARBA" id="ARBA00022679"/>
    </source>
</evidence>
<keyword evidence="5" id="KW-1185">Reference proteome</keyword>
<dbReference type="InterPro" id="IPR051052">
    <property type="entry name" value="Diverse_substrate_MTase"/>
</dbReference>
<dbReference type="OrthoDB" id="43862at2"/>
<dbReference type="PANTHER" id="PTHR44942">
    <property type="entry name" value="METHYLTRANSF_11 DOMAIN-CONTAINING PROTEIN"/>
    <property type="match status" value="1"/>
</dbReference>
<dbReference type="RefSeq" id="WP_153494783.1">
    <property type="nucleotide sequence ID" value="NZ_CAXYUY010000005.1"/>
</dbReference>
<reference evidence="4 5" key="1">
    <citation type="submission" date="2019-10" db="EMBL/GenBank/DDBJ databases">
        <authorList>
            <person name="Dong K."/>
        </authorList>
    </citation>
    <scope>NUCLEOTIDE SEQUENCE [LARGE SCALE GENOMIC DNA]</scope>
    <source>
        <strain evidence="4 5">DSM 28960</strain>
    </source>
</reference>
<name>A0A7X1Z6F5_9LACT</name>